<dbReference type="Pfam" id="PF00899">
    <property type="entry name" value="ThiF"/>
    <property type="match status" value="1"/>
</dbReference>
<dbReference type="PANTHER" id="PTHR43267:SF3">
    <property type="entry name" value="THIF PROTEIN"/>
    <property type="match status" value="1"/>
</dbReference>
<protein>
    <submittedName>
        <fullName evidence="2">Sulfur carrier protein ThiS adenylyltransferase</fullName>
    </submittedName>
</protein>
<gene>
    <name evidence="2" type="ORF">C7959_101197</name>
</gene>
<feature type="domain" description="THIF-type NAD/FAD binding fold" evidence="1">
    <location>
        <begin position="7"/>
        <end position="156"/>
    </location>
</feature>
<dbReference type="GO" id="GO:0061504">
    <property type="term" value="P:cyclic threonylcarbamoyladenosine biosynthetic process"/>
    <property type="evidence" value="ECO:0007669"/>
    <property type="project" value="TreeGrafter"/>
</dbReference>
<comment type="caution">
    <text evidence="2">The sequence shown here is derived from an EMBL/GenBank/DDBJ whole genome shotgun (WGS) entry which is preliminary data.</text>
</comment>
<proteinExistence type="predicted"/>
<dbReference type="InterPro" id="IPR012729">
    <property type="entry name" value="ThiF_fam2"/>
</dbReference>
<dbReference type="NCBIfam" id="NF006395">
    <property type="entry name" value="PRK08644.1"/>
    <property type="match status" value="1"/>
</dbReference>
<dbReference type="AlphaFoldDB" id="A0A4V3H048"/>
<dbReference type="RefSeq" id="WP_134114360.1">
    <property type="nucleotide sequence ID" value="NZ_SOEG01000001.1"/>
</dbReference>
<dbReference type="InterPro" id="IPR045886">
    <property type="entry name" value="ThiF/MoeB/HesA"/>
</dbReference>
<dbReference type="InterPro" id="IPR000594">
    <property type="entry name" value="ThiF_NAD_FAD-bd"/>
</dbReference>
<dbReference type="GO" id="GO:0008641">
    <property type="term" value="F:ubiquitin-like modifier activating enzyme activity"/>
    <property type="evidence" value="ECO:0007669"/>
    <property type="project" value="InterPro"/>
</dbReference>
<dbReference type="EMBL" id="SOEG01000001">
    <property type="protein sequence ID" value="TDX59309.1"/>
    <property type="molecule type" value="Genomic_DNA"/>
</dbReference>
<dbReference type="SUPFAM" id="SSF69572">
    <property type="entry name" value="Activating enzymes of the ubiquitin-like proteins"/>
    <property type="match status" value="1"/>
</dbReference>
<dbReference type="Proteomes" id="UP000295832">
    <property type="component" value="Unassembled WGS sequence"/>
</dbReference>
<dbReference type="Gene3D" id="3.40.50.720">
    <property type="entry name" value="NAD(P)-binding Rossmann-like Domain"/>
    <property type="match status" value="1"/>
</dbReference>
<accession>A0A4V3H048</accession>
<keyword evidence="2" id="KW-0548">Nucleotidyltransferase</keyword>
<keyword evidence="2" id="KW-0808">Transferase</keyword>
<reference evidence="2 3" key="1">
    <citation type="submission" date="2019-03" db="EMBL/GenBank/DDBJ databases">
        <title>Subsurface microbial communities from deep shales in Ohio and West Virginia, USA.</title>
        <authorList>
            <person name="Wrighton K."/>
        </authorList>
    </citation>
    <scope>NUCLEOTIDE SEQUENCE [LARGE SCALE GENOMIC DNA]</scope>
    <source>
        <strain evidence="2 3">MSL 6dP</strain>
    </source>
</reference>
<dbReference type="PANTHER" id="PTHR43267">
    <property type="entry name" value="TRNA THREONYLCARBAMOYLADENOSINE DEHYDRATASE"/>
    <property type="match status" value="1"/>
</dbReference>
<evidence type="ECO:0000313" key="2">
    <source>
        <dbReference type="EMBL" id="TDX59309.1"/>
    </source>
</evidence>
<evidence type="ECO:0000313" key="3">
    <source>
        <dbReference type="Proteomes" id="UP000295832"/>
    </source>
</evidence>
<dbReference type="STRING" id="926561.GCA_000379025_00850"/>
<dbReference type="InterPro" id="IPR035985">
    <property type="entry name" value="Ubiquitin-activating_enz"/>
</dbReference>
<keyword evidence="3" id="KW-1185">Reference proteome</keyword>
<evidence type="ECO:0000259" key="1">
    <source>
        <dbReference type="Pfam" id="PF00899"/>
    </source>
</evidence>
<name>A0A4V3H048_9FIRM</name>
<dbReference type="GO" id="GO:0016779">
    <property type="term" value="F:nucleotidyltransferase activity"/>
    <property type="evidence" value="ECO:0007669"/>
    <property type="project" value="UniProtKB-KW"/>
</dbReference>
<dbReference type="NCBIfam" id="TIGR02354">
    <property type="entry name" value="thiF_fam2"/>
    <property type="match status" value="1"/>
</dbReference>
<organism evidence="2 3">
    <name type="scientific">Orenia marismortui</name>
    <dbReference type="NCBI Taxonomy" id="46469"/>
    <lineage>
        <taxon>Bacteria</taxon>
        <taxon>Bacillati</taxon>
        <taxon>Bacillota</taxon>
        <taxon>Clostridia</taxon>
        <taxon>Halanaerobiales</taxon>
        <taxon>Halobacteroidaceae</taxon>
        <taxon>Orenia</taxon>
    </lineage>
</organism>
<dbReference type="GO" id="GO:0061503">
    <property type="term" value="F:tRNA threonylcarbamoyladenosine dehydratase"/>
    <property type="evidence" value="ECO:0007669"/>
    <property type="project" value="TreeGrafter"/>
</dbReference>
<sequence length="204" mass="22754">MNDFEQALVGYFGDDNLKKVQSLKVGIGGAGGLGSNSAFNLVRSGFKHFVIVDFDKVEYSNLNRQFYFSEQVGQEKVLALKENLLKINPDLEIETIVERVSGDNINRFFDDCDIIVEAFDEIKSKKMIVDEYINSDKFLVSASGLAGWGDTDKIHTKKFNDKFYIVGDFTTEVSADNPPLSPRVNIVAAKQADLILEAVLEGRI</sequence>